<organism evidence="2 3">
    <name type="scientific">Sphagnum jensenii</name>
    <dbReference type="NCBI Taxonomy" id="128206"/>
    <lineage>
        <taxon>Eukaryota</taxon>
        <taxon>Viridiplantae</taxon>
        <taxon>Streptophyta</taxon>
        <taxon>Embryophyta</taxon>
        <taxon>Bryophyta</taxon>
        <taxon>Sphagnophytina</taxon>
        <taxon>Sphagnopsida</taxon>
        <taxon>Sphagnales</taxon>
        <taxon>Sphagnaceae</taxon>
        <taxon>Sphagnum</taxon>
    </lineage>
</organism>
<dbReference type="Pfam" id="PF04488">
    <property type="entry name" value="Gly_transf_sug"/>
    <property type="match status" value="1"/>
</dbReference>
<evidence type="ECO:0000313" key="2">
    <source>
        <dbReference type="EMBL" id="CAK9865502.1"/>
    </source>
</evidence>
<dbReference type="InterPro" id="IPR029044">
    <property type="entry name" value="Nucleotide-diphossugar_trans"/>
</dbReference>
<dbReference type="Gene3D" id="3.90.550.20">
    <property type="match status" value="1"/>
</dbReference>
<dbReference type="InterPro" id="IPR007577">
    <property type="entry name" value="GlycoTrfase_DXD_sugar-bd_CS"/>
</dbReference>
<evidence type="ECO:0000313" key="3">
    <source>
        <dbReference type="Proteomes" id="UP001497522"/>
    </source>
</evidence>
<dbReference type="SUPFAM" id="SSF53448">
    <property type="entry name" value="Nucleotide-diphospho-sugar transferases"/>
    <property type="match status" value="1"/>
</dbReference>
<dbReference type="Proteomes" id="UP001497522">
    <property type="component" value="Chromosome 15"/>
</dbReference>
<accession>A0ABP1AT06</accession>
<dbReference type="PANTHER" id="PTHR47213:SF1">
    <property type="entry name" value="OS07G0567300 PROTEIN"/>
    <property type="match status" value="1"/>
</dbReference>
<dbReference type="EMBL" id="OZ023716">
    <property type="protein sequence ID" value="CAK9865502.1"/>
    <property type="molecule type" value="Genomic_DNA"/>
</dbReference>
<feature type="domain" description="Alpha 1,4-glycosyltransferase" evidence="1">
    <location>
        <begin position="159"/>
        <end position="196"/>
    </location>
</feature>
<name>A0ABP1AT06_9BRYO</name>
<dbReference type="Pfam" id="PF04572">
    <property type="entry name" value="Gb3_synth"/>
    <property type="match status" value="1"/>
</dbReference>
<dbReference type="InterPro" id="IPR044789">
    <property type="entry name" value="Put_A1-4-GlycosylTfrase_plant"/>
</dbReference>
<evidence type="ECO:0000259" key="1">
    <source>
        <dbReference type="Pfam" id="PF04572"/>
    </source>
</evidence>
<proteinExistence type="predicted"/>
<reference evidence="2" key="1">
    <citation type="submission" date="2024-03" db="EMBL/GenBank/DDBJ databases">
        <authorList>
            <consortium name="ELIXIR-Norway"/>
            <consortium name="Elixir Norway"/>
        </authorList>
    </citation>
    <scope>NUCLEOTIDE SEQUENCE</scope>
</reference>
<sequence length="259" mass="29198">MDEFLHQESCSIRVFMAWTMPPSQLSLTVHHQQTLESVFHFHPNACVVVLSDTIENDFFNTFLQKGFKVAVVQPNLHELLANTPADVLANVWVQWWHKFHYFTSITPTCCAWESCTSKYGGVYMDMDVIVLKPLDSLCNTVGSEILANGEVCLNGAIMAFNKSNPFLRQCLEEFTATYNDTLLEWNGAELVTRVAHFSTGNGGKRWMEVPDVLQIQHPFAFSGIVQPFLCKCSSCQLANCLTLLCSLFILCKSLSKLLQ</sequence>
<protein>
    <recommendedName>
        <fullName evidence="1">Alpha 1,4-glycosyltransferase domain-containing protein</fullName>
    </recommendedName>
</protein>
<dbReference type="PANTHER" id="PTHR47213">
    <property type="entry name" value="OS07G0567300 PROTEIN"/>
    <property type="match status" value="1"/>
</dbReference>
<dbReference type="InterPro" id="IPR007652">
    <property type="entry name" value="A1-4-GlycosylTfrase_dom"/>
</dbReference>
<gene>
    <name evidence="2" type="ORF">CSSPJE1EN2_LOCUS8497</name>
</gene>
<keyword evidence="3" id="KW-1185">Reference proteome</keyword>